<evidence type="ECO:0000313" key="3">
    <source>
        <dbReference type="EMBL" id="RZO27614.1"/>
    </source>
</evidence>
<reference evidence="3 4" key="1">
    <citation type="submission" date="2019-02" db="EMBL/GenBank/DDBJ databases">
        <title>Prokaryotic population dynamics and viral predation in marine succession experiment using metagenomics: the confinement effect.</title>
        <authorList>
            <person name="Haro-Moreno J.M."/>
            <person name="Rodriguez-Valera F."/>
            <person name="Lopez-Perez M."/>
        </authorList>
    </citation>
    <scope>NUCLEOTIDE SEQUENCE [LARGE SCALE GENOMIC DNA]</scope>
    <source>
        <strain evidence="3">MED-G160</strain>
    </source>
</reference>
<dbReference type="InterPro" id="IPR050300">
    <property type="entry name" value="GDXG_lipolytic_enzyme"/>
</dbReference>
<feature type="domain" description="BD-FAE-like" evidence="2">
    <location>
        <begin position="9"/>
        <end position="205"/>
    </location>
</feature>
<evidence type="ECO:0000313" key="4">
    <source>
        <dbReference type="Proteomes" id="UP000318710"/>
    </source>
</evidence>
<keyword evidence="1 3" id="KW-0378">Hydrolase</keyword>
<dbReference type="PANTHER" id="PTHR48081:SF3">
    <property type="entry name" value="ALPHA_BETA HYDROLASE FOLD-3 DOMAIN-CONTAINING PROTEIN"/>
    <property type="match status" value="1"/>
</dbReference>
<protein>
    <submittedName>
        <fullName evidence="3">Alpha/beta hydrolase</fullName>
    </submittedName>
</protein>
<proteinExistence type="predicted"/>
<organism evidence="3 4">
    <name type="scientific">SAR86 cluster bacterium</name>
    <dbReference type="NCBI Taxonomy" id="2030880"/>
    <lineage>
        <taxon>Bacteria</taxon>
        <taxon>Pseudomonadati</taxon>
        <taxon>Pseudomonadota</taxon>
        <taxon>Gammaproteobacteria</taxon>
        <taxon>SAR86 cluster</taxon>
    </lineage>
</organism>
<dbReference type="InterPro" id="IPR029058">
    <property type="entry name" value="AB_hydrolase_fold"/>
</dbReference>
<accession>A0A520N2B2</accession>
<dbReference type="Proteomes" id="UP000318710">
    <property type="component" value="Unassembled WGS sequence"/>
</dbReference>
<name>A0A520N2B2_9GAMM</name>
<comment type="caution">
    <text evidence="3">The sequence shown here is derived from an EMBL/GenBank/DDBJ whole genome shotgun (WGS) entry which is preliminary data.</text>
</comment>
<dbReference type="PANTHER" id="PTHR48081">
    <property type="entry name" value="AB HYDROLASE SUPERFAMILY PROTEIN C4A8.06C"/>
    <property type="match status" value="1"/>
</dbReference>
<dbReference type="EMBL" id="SHBF01000014">
    <property type="protein sequence ID" value="RZO27614.1"/>
    <property type="molecule type" value="Genomic_DNA"/>
</dbReference>
<sequence length="244" mass="28260">QAIDFYKGSTEKVLIWIHGGGWLYGDKRSERWIRRFHNHFVEHEDFNVFMIGYRIGEESAPYAVDDVICAYDRIIHEIELRDLSMDDIIVAGASAGGHLALMVGYSENYKDKKCNPKQSPKVIINLFGITEIENTYEFLDKTKFFKASNYVRRWIPKGVSISEASINLSPINMINIKNGPEVLTIHGTNDRWVPYQQAQLLQKKLNKKHHLLTIEGGGHYYFSEEEDEIIRNKITAFISKYIKD</sequence>
<dbReference type="InterPro" id="IPR049492">
    <property type="entry name" value="BD-FAE-like_dom"/>
</dbReference>
<feature type="non-terminal residue" evidence="3">
    <location>
        <position position="1"/>
    </location>
</feature>
<dbReference type="GO" id="GO:0016787">
    <property type="term" value="F:hydrolase activity"/>
    <property type="evidence" value="ECO:0007669"/>
    <property type="project" value="UniProtKB-KW"/>
</dbReference>
<evidence type="ECO:0000256" key="1">
    <source>
        <dbReference type="ARBA" id="ARBA00022801"/>
    </source>
</evidence>
<dbReference type="AlphaFoldDB" id="A0A520N2B2"/>
<dbReference type="Gene3D" id="3.40.50.1820">
    <property type="entry name" value="alpha/beta hydrolase"/>
    <property type="match status" value="1"/>
</dbReference>
<evidence type="ECO:0000259" key="2">
    <source>
        <dbReference type="Pfam" id="PF20434"/>
    </source>
</evidence>
<gene>
    <name evidence="3" type="ORF">EVA93_03045</name>
</gene>
<dbReference type="Pfam" id="PF20434">
    <property type="entry name" value="BD-FAE"/>
    <property type="match status" value="1"/>
</dbReference>
<dbReference type="SUPFAM" id="SSF53474">
    <property type="entry name" value="alpha/beta-Hydrolases"/>
    <property type="match status" value="1"/>
</dbReference>